<dbReference type="Proteomes" id="UP000318416">
    <property type="component" value="Unassembled WGS sequence"/>
</dbReference>
<feature type="transmembrane region" description="Helical" evidence="2">
    <location>
        <begin position="368"/>
        <end position="387"/>
    </location>
</feature>
<proteinExistence type="predicted"/>
<accession>A0A561EQ87</accession>
<evidence type="ECO:0000256" key="2">
    <source>
        <dbReference type="SAM" id="Phobius"/>
    </source>
</evidence>
<dbReference type="RefSeq" id="WP_145790697.1">
    <property type="nucleotide sequence ID" value="NZ_BAAABR010000048.1"/>
</dbReference>
<sequence length="529" mass="53638">MAICAACGAASAGGAQHCASCGRPFAPPPAISEVSEVVGGVTTSPPPVGSWGAGVPFEPAAGRSAALRWFTEADWRPALRAVIAPTALLLLVALVVAAPESEMYGRLPFGSRFGVALALTVSALGAPLSGRTSMGESAFSMTSEMVLRALPLTVTLLWLVLLRLGLGAGLRARRRHGEERITGRQACEEAARTALLAVAATAALGWFAGIDFTPSPRDGMGFILGAPSGGRITVEAGWLQAAGWALLLAGLLALSVYGTDVLRWAAWQRPAVRGWLVGALVAGRALAVTLGLASLAGFILVAAQGEAPATWASLAFLPNLGLLLLGVGSGATVGVSYRQGGSFGVDERSLNDSDRLSLFDLHGESGNWRWTLALAVVGAAVLGWSAYRRRLDLVGRLKLAAAYAVALSLLMLGAGLTTSSVISYHGGTGDLGGLNGGALRESTSHTSLGLAVLGMLAANLLWTALGALALPALPALPALFGTRSRPSAGAGDGAGGLPPVQPVAAAPAAPQEPPAPPYASELLDSHGES</sequence>
<dbReference type="AlphaFoldDB" id="A0A561EQ87"/>
<feature type="region of interest" description="Disordered" evidence="1">
    <location>
        <begin position="487"/>
        <end position="529"/>
    </location>
</feature>
<feature type="transmembrane region" description="Helical" evidence="2">
    <location>
        <begin position="190"/>
        <end position="210"/>
    </location>
</feature>
<feature type="transmembrane region" description="Helical" evidence="2">
    <location>
        <begin position="447"/>
        <end position="476"/>
    </location>
</feature>
<name>A0A561EQ87_9ACTN</name>
<organism evidence="3 4">
    <name type="scientific">Kitasatospora atroaurantiaca</name>
    <dbReference type="NCBI Taxonomy" id="285545"/>
    <lineage>
        <taxon>Bacteria</taxon>
        <taxon>Bacillati</taxon>
        <taxon>Actinomycetota</taxon>
        <taxon>Actinomycetes</taxon>
        <taxon>Kitasatosporales</taxon>
        <taxon>Streptomycetaceae</taxon>
        <taxon>Kitasatospora</taxon>
    </lineage>
</organism>
<dbReference type="EMBL" id="VIVR01000001">
    <property type="protein sequence ID" value="TWE17770.1"/>
    <property type="molecule type" value="Genomic_DNA"/>
</dbReference>
<keyword evidence="2" id="KW-0472">Membrane</keyword>
<comment type="caution">
    <text evidence="3">The sequence shown here is derived from an EMBL/GenBank/DDBJ whole genome shotgun (WGS) entry which is preliminary data.</text>
</comment>
<evidence type="ECO:0008006" key="5">
    <source>
        <dbReference type="Google" id="ProtNLM"/>
    </source>
</evidence>
<keyword evidence="2" id="KW-1133">Transmembrane helix</keyword>
<feature type="transmembrane region" description="Helical" evidence="2">
    <location>
        <begin position="78"/>
        <end position="97"/>
    </location>
</feature>
<gene>
    <name evidence="3" type="ORF">FB465_2808</name>
</gene>
<reference evidence="3 4" key="1">
    <citation type="submission" date="2019-06" db="EMBL/GenBank/DDBJ databases">
        <title>Sequencing the genomes of 1000 actinobacteria strains.</title>
        <authorList>
            <person name="Klenk H.-P."/>
        </authorList>
    </citation>
    <scope>NUCLEOTIDE SEQUENCE [LARGE SCALE GENOMIC DNA]</scope>
    <source>
        <strain evidence="3 4">DSM 41649</strain>
    </source>
</reference>
<feature type="transmembrane region" description="Helical" evidence="2">
    <location>
        <begin position="274"/>
        <end position="303"/>
    </location>
</feature>
<feature type="transmembrane region" description="Helical" evidence="2">
    <location>
        <begin position="399"/>
        <end position="427"/>
    </location>
</feature>
<evidence type="ECO:0000313" key="4">
    <source>
        <dbReference type="Proteomes" id="UP000318416"/>
    </source>
</evidence>
<protein>
    <recommendedName>
        <fullName evidence="5">Zinc ribbon domain-containing protein</fullName>
    </recommendedName>
</protein>
<feature type="transmembrane region" description="Helical" evidence="2">
    <location>
        <begin position="149"/>
        <end position="170"/>
    </location>
</feature>
<keyword evidence="2" id="KW-0812">Transmembrane</keyword>
<evidence type="ECO:0000256" key="1">
    <source>
        <dbReference type="SAM" id="MobiDB-lite"/>
    </source>
</evidence>
<dbReference type="OrthoDB" id="4256846at2"/>
<evidence type="ECO:0000313" key="3">
    <source>
        <dbReference type="EMBL" id="TWE17770.1"/>
    </source>
</evidence>
<keyword evidence="4" id="KW-1185">Reference proteome</keyword>
<feature type="transmembrane region" description="Helical" evidence="2">
    <location>
        <begin position="241"/>
        <end position="262"/>
    </location>
</feature>